<keyword evidence="4" id="KW-0010">Activator</keyword>
<dbReference type="PRINTS" id="PR00039">
    <property type="entry name" value="HTHLYSR"/>
</dbReference>
<evidence type="ECO:0000256" key="3">
    <source>
        <dbReference type="ARBA" id="ARBA00023125"/>
    </source>
</evidence>
<dbReference type="PANTHER" id="PTHR30293:SF0">
    <property type="entry name" value="NITROGEN ASSIMILATION REGULATORY PROTEIN NAC"/>
    <property type="match status" value="1"/>
</dbReference>
<dbReference type="Pfam" id="PF00126">
    <property type="entry name" value="HTH_1"/>
    <property type="match status" value="1"/>
</dbReference>
<keyword evidence="5" id="KW-0804">Transcription</keyword>
<dbReference type="InterPro" id="IPR036390">
    <property type="entry name" value="WH_DNA-bd_sf"/>
</dbReference>
<dbReference type="SUPFAM" id="SSF53850">
    <property type="entry name" value="Periplasmic binding protein-like II"/>
    <property type="match status" value="1"/>
</dbReference>
<dbReference type="Proteomes" id="UP001214170">
    <property type="component" value="Chromosome"/>
</dbReference>
<keyword evidence="3" id="KW-0238">DNA-binding</keyword>
<name>A0ABY8GYD0_9BURK</name>
<evidence type="ECO:0000256" key="6">
    <source>
        <dbReference type="SAM" id="SignalP"/>
    </source>
</evidence>
<keyword evidence="6" id="KW-0732">Signal</keyword>
<evidence type="ECO:0000256" key="4">
    <source>
        <dbReference type="ARBA" id="ARBA00023159"/>
    </source>
</evidence>
<evidence type="ECO:0000256" key="1">
    <source>
        <dbReference type="ARBA" id="ARBA00009437"/>
    </source>
</evidence>
<evidence type="ECO:0000256" key="2">
    <source>
        <dbReference type="ARBA" id="ARBA00023015"/>
    </source>
</evidence>
<keyword evidence="2" id="KW-0805">Transcription regulation</keyword>
<dbReference type="PROSITE" id="PS50931">
    <property type="entry name" value="HTH_LYSR"/>
    <property type="match status" value="1"/>
</dbReference>
<evidence type="ECO:0000256" key="5">
    <source>
        <dbReference type="ARBA" id="ARBA00023163"/>
    </source>
</evidence>
<dbReference type="RefSeq" id="WP_278072169.1">
    <property type="nucleotide sequence ID" value="NZ_CP121261.1"/>
</dbReference>
<dbReference type="SUPFAM" id="SSF46785">
    <property type="entry name" value="Winged helix' DNA-binding domain"/>
    <property type="match status" value="1"/>
</dbReference>
<protein>
    <submittedName>
        <fullName evidence="8">LysR substrate-binding domain-containing protein</fullName>
    </submittedName>
</protein>
<comment type="similarity">
    <text evidence="1">Belongs to the LysR transcriptional regulatory family.</text>
</comment>
<dbReference type="Pfam" id="PF03466">
    <property type="entry name" value="LysR_substrate"/>
    <property type="match status" value="1"/>
</dbReference>
<dbReference type="InterPro" id="IPR005119">
    <property type="entry name" value="LysR_subst-bd"/>
</dbReference>
<dbReference type="EMBL" id="CP121261">
    <property type="protein sequence ID" value="WFP09900.1"/>
    <property type="molecule type" value="Genomic_DNA"/>
</dbReference>
<reference evidence="8 9" key="1">
    <citation type="submission" date="2023-03" db="EMBL/GenBank/DDBJ databases">
        <title>Achromobacter spanius LIG8.</title>
        <authorList>
            <person name="Shrestha S."/>
        </authorList>
    </citation>
    <scope>NUCLEOTIDE SEQUENCE [LARGE SCALE GENOMIC DNA]</scope>
    <source>
        <strain evidence="8 9">LIG8</strain>
    </source>
</reference>
<dbReference type="PANTHER" id="PTHR30293">
    <property type="entry name" value="TRANSCRIPTIONAL REGULATORY PROTEIN NAC-RELATED"/>
    <property type="match status" value="1"/>
</dbReference>
<feature type="chain" id="PRO_5045583981" evidence="6">
    <location>
        <begin position="26"/>
        <end position="323"/>
    </location>
</feature>
<dbReference type="Gene3D" id="3.40.190.290">
    <property type="match status" value="1"/>
</dbReference>
<evidence type="ECO:0000259" key="7">
    <source>
        <dbReference type="PROSITE" id="PS50931"/>
    </source>
</evidence>
<dbReference type="InterPro" id="IPR036388">
    <property type="entry name" value="WH-like_DNA-bd_sf"/>
</dbReference>
<dbReference type="InterPro" id="IPR000847">
    <property type="entry name" value="LysR_HTH_N"/>
</dbReference>
<feature type="signal peptide" evidence="6">
    <location>
        <begin position="1"/>
        <end position="25"/>
    </location>
</feature>
<keyword evidence="9" id="KW-1185">Reference proteome</keyword>
<accession>A0ABY8GYD0</accession>
<sequence length="323" mass="34493">MSMSIRAMQCFIAVVSTGSISRAAAALHVAQPALSLLIRNLEEDLDVVLLHRTSRGVTPTTAGTRLLAHAREILGRIDAARADVREDQAAPRGTVSLAMSMSMAKLVAVPLLRFSLRNWPGVYLKIVESSTGYIPGFVSSGHADLGLTFSDDAAVDLRFQHLIDEELVLVSPPGKPGGLPAEGQARLQGGLPAKAAELNALPTIGLGALAKLPLVLPGNPHSLRRLLDHYQQQEGAAFRVIAEANAIPQLIELVQAGLAHTILSYEAVRGEAMRGDVALRRIKKPRMTRPVFLCRSDVLPLSMAATAVADRVSRIIIDGRLSA</sequence>
<gene>
    <name evidence="8" type="ORF">P8T11_08500</name>
</gene>
<dbReference type="Gene3D" id="1.10.10.10">
    <property type="entry name" value="Winged helix-like DNA-binding domain superfamily/Winged helix DNA-binding domain"/>
    <property type="match status" value="1"/>
</dbReference>
<proteinExistence type="inferred from homology"/>
<evidence type="ECO:0000313" key="9">
    <source>
        <dbReference type="Proteomes" id="UP001214170"/>
    </source>
</evidence>
<organism evidence="8 9">
    <name type="scientific">Achromobacter spanius</name>
    <dbReference type="NCBI Taxonomy" id="217203"/>
    <lineage>
        <taxon>Bacteria</taxon>
        <taxon>Pseudomonadati</taxon>
        <taxon>Pseudomonadota</taxon>
        <taxon>Betaproteobacteria</taxon>
        <taxon>Burkholderiales</taxon>
        <taxon>Alcaligenaceae</taxon>
        <taxon>Achromobacter</taxon>
    </lineage>
</organism>
<evidence type="ECO:0000313" key="8">
    <source>
        <dbReference type="EMBL" id="WFP09900.1"/>
    </source>
</evidence>
<feature type="domain" description="HTH lysR-type" evidence="7">
    <location>
        <begin position="3"/>
        <end position="60"/>
    </location>
</feature>